<evidence type="ECO:0000313" key="2">
    <source>
        <dbReference type="EMBL" id="KIH62833.1"/>
    </source>
</evidence>
<gene>
    <name evidence="2" type="ORF">ANCDUO_06878</name>
</gene>
<dbReference type="EMBL" id="KN729049">
    <property type="protein sequence ID" value="KIH62833.1"/>
    <property type="molecule type" value="Genomic_DNA"/>
</dbReference>
<evidence type="ECO:0000256" key="1">
    <source>
        <dbReference type="SAM" id="Phobius"/>
    </source>
</evidence>
<reference evidence="2 3" key="1">
    <citation type="submission" date="2013-12" db="EMBL/GenBank/DDBJ databases">
        <title>Draft genome of the parsitic nematode Ancylostoma duodenale.</title>
        <authorList>
            <person name="Mitreva M."/>
        </authorList>
    </citation>
    <scope>NUCLEOTIDE SEQUENCE [LARGE SCALE GENOMIC DNA]</scope>
    <source>
        <strain evidence="2 3">Zhejiang</strain>
    </source>
</reference>
<name>A0A0C2D0H4_9BILA</name>
<keyword evidence="3" id="KW-1185">Reference proteome</keyword>
<feature type="transmembrane region" description="Helical" evidence="1">
    <location>
        <begin position="18"/>
        <end position="37"/>
    </location>
</feature>
<proteinExistence type="predicted"/>
<dbReference type="Proteomes" id="UP000054047">
    <property type="component" value="Unassembled WGS sequence"/>
</dbReference>
<evidence type="ECO:0000313" key="3">
    <source>
        <dbReference type="Proteomes" id="UP000054047"/>
    </source>
</evidence>
<dbReference type="OrthoDB" id="5863350at2759"/>
<keyword evidence="1" id="KW-0812">Transmembrane</keyword>
<organism evidence="2 3">
    <name type="scientific">Ancylostoma duodenale</name>
    <dbReference type="NCBI Taxonomy" id="51022"/>
    <lineage>
        <taxon>Eukaryota</taxon>
        <taxon>Metazoa</taxon>
        <taxon>Ecdysozoa</taxon>
        <taxon>Nematoda</taxon>
        <taxon>Chromadorea</taxon>
        <taxon>Rhabditida</taxon>
        <taxon>Rhabditina</taxon>
        <taxon>Rhabditomorpha</taxon>
        <taxon>Strongyloidea</taxon>
        <taxon>Ancylostomatidae</taxon>
        <taxon>Ancylostomatinae</taxon>
        <taxon>Ancylostoma</taxon>
    </lineage>
</organism>
<sequence length="66" mass="7688">MEEWVDCQWRRRRWSLGVLWQNVAMTFEVALVCIVMFRNIRPGKSDFFTDASDTAKVGNPLPLADL</sequence>
<keyword evidence="1" id="KW-0472">Membrane</keyword>
<accession>A0A0C2D0H4</accession>
<keyword evidence="1" id="KW-1133">Transmembrane helix</keyword>
<dbReference type="AlphaFoldDB" id="A0A0C2D0H4"/>
<protein>
    <submittedName>
        <fullName evidence="2">Uncharacterized protein</fullName>
    </submittedName>
</protein>